<feature type="domain" description="Metallo-beta-lactamase" evidence="1">
    <location>
        <begin position="92"/>
        <end position="321"/>
    </location>
</feature>
<dbReference type="InterPro" id="IPR041712">
    <property type="entry name" value="DHPS-like_MBL-fold"/>
</dbReference>
<dbReference type="PANTHER" id="PTHR13754">
    <property type="entry name" value="METALLO-BETA-LACTAMASE SUPERFAMILY PROTEIN"/>
    <property type="match status" value="1"/>
</dbReference>
<dbReference type="InterPro" id="IPR052926">
    <property type="entry name" value="Metallo-beta-lactamase_dom"/>
</dbReference>
<dbReference type="EMBL" id="JAUOTP010000010">
    <property type="protein sequence ID" value="MDO6416460.1"/>
    <property type="molecule type" value="Genomic_DNA"/>
</dbReference>
<keyword evidence="3" id="KW-1185">Reference proteome</keyword>
<dbReference type="Gene3D" id="3.60.15.10">
    <property type="entry name" value="Ribonuclease Z/Hydroxyacylglutathione hydrolase-like"/>
    <property type="match status" value="1"/>
</dbReference>
<dbReference type="Pfam" id="PF00753">
    <property type="entry name" value="Lactamase_B"/>
    <property type="match status" value="1"/>
</dbReference>
<dbReference type="SUPFAM" id="SSF56281">
    <property type="entry name" value="Metallo-hydrolase/oxidoreductase"/>
    <property type="match status" value="1"/>
</dbReference>
<accession>A0ABT8YFI9</accession>
<evidence type="ECO:0000313" key="2">
    <source>
        <dbReference type="EMBL" id="MDO6416460.1"/>
    </source>
</evidence>
<evidence type="ECO:0000259" key="1">
    <source>
        <dbReference type="Pfam" id="PF00753"/>
    </source>
</evidence>
<comment type="caution">
    <text evidence="2">The sequence shown here is derived from an EMBL/GenBank/DDBJ whole genome shotgun (WGS) entry which is preliminary data.</text>
</comment>
<dbReference type="CDD" id="cd07713">
    <property type="entry name" value="DHPS-like_MBL-fold"/>
    <property type="match status" value="1"/>
</dbReference>
<dbReference type="InterPro" id="IPR036866">
    <property type="entry name" value="RibonucZ/Hydroxyglut_hydro"/>
</dbReference>
<proteinExistence type="predicted"/>
<gene>
    <name evidence="2" type="ORF">Q4F19_18900</name>
</gene>
<organism evidence="2 3">
    <name type="scientific">Sphingomonas natans</name>
    <dbReference type="NCBI Taxonomy" id="3063330"/>
    <lineage>
        <taxon>Bacteria</taxon>
        <taxon>Pseudomonadati</taxon>
        <taxon>Pseudomonadota</taxon>
        <taxon>Alphaproteobacteria</taxon>
        <taxon>Sphingomonadales</taxon>
        <taxon>Sphingomonadaceae</taxon>
        <taxon>Sphingomonas</taxon>
    </lineage>
</organism>
<dbReference type="Proteomes" id="UP001169764">
    <property type="component" value="Unassembled WGS sequence"/>
</dbReference>
<reference evidence="2" key="1">
    <citation type="submission" date="2023-07" db="EMBL/GenBank/DDBJ databases">
        <authorList>
            <person name="Kim M."/>
        </authorList>
    </citation>
    <scope>NUCLEOTIDE SEQUENCE</scope>
    <source>
        <strain evidence="2">BIUV-7</strain>
    </source>
</reference>
<sequence>MLTRRTMIGAGLAAALPWRVAGAPPAVPQIDRLQLTILADSNVSSFAQTVERPGLRILPPERAASSYQLTLRGEWGYSVLAEATAGTAPAHRLLIDFGYTPEGLAGNMAILGVDPATIEAMVLSHGHYDHFGGLPALLGRVKRGTPLYVGGEEAFCARIRGTAADGPSFGRLDRRDLNAAGIDVRISPASATVGGVACTTGRIPFVSPERPKVPTAMLPGDGCRRADLDPDRRDADVFVDDAVHELGTAFHMRGKGLVVIASCSHRGIINTVRAAQAVSGVDRVHAIVGGFHLVPPQTQAQTLDTLALMRALKPDYILPGHCTGEAFLAPAIAEMPDQVFRTVVGSRILFA</sequence>
<evidence type="ECO:0000313" key="3">
    <source>
        <dbReference type="Proteomes" id="UP001169764"/>
    </source>
</evidence>
<dbReference type="RefSeq" id="WP_303546009.1">
    <property type="nucleotide sequence ID" value="NZ_JAUOTP010000010.1"/>
</dbReference>
<dbReference type="InterPro" id="IPR001279">
    <property type="entry name" value="Metallo-B-lactamas"/>
</dbReference>
<dbReference type="PANTHER" id="PTHR13754:SF13">
    <property type="entry name" value="METALLO-BETA-LACTAMASE SUPERFAMILY PROTEIN (AFU_ORTHOLOGUE AFUA_3G07630)"/>
    <property type="match status" value="1"/>
</dbReference>
<protein>
    <submittedName>
        <fullName evidence="2">MBL fold metallo-hydrolase</fullName>
    </submittedName>
</protein>
<name>A0ABT8YFI9_9SPHN</name>